<evidence type="ECO:0000313" key="3">
    <source>
        <dbReference type="Proteomes" id="UP000054600"/>
    </source>
</evidence>
<dbReference type="RefSeq" id="WP_018577514.1">
    <property type="nucleotide sequence ID" value="NZ_KB892404.1"/>
</dbReference>
<name>A0A0W0YVD2_9GAMM</name>
<dbReference type="eggNOG" id="ENOG5030QWC">
    <property type="taxonomic scope" value="Bacteria"/>
</dbReference>
<dbReference type="OrthoDB" id="5654270at2"/>
<dbReference type="PATRIC" id="fig|1122169.6.peg.1796"/>
<accession>A0A0W0YVD2</accession>
<gene>
    <name evidence="2" type="ORF">Lsha_1559</name>
</gene>
<evidence type="ECO:0000313" key="2">
    <source>
        <dbReference type="EMBL" id="KTD60842.1"/>
    </source>
</evidence>
<proteinExistence type="predicted"/>
<evidence type="ECO:0000256" key="1">
    <source>
        <dbReference type="SAM" id="MobiDB-lite"/>
    </source>
</evidence>
<reference evidence="2 3" key="1">
    <citation type="submission" date="2015-11" db="EMBL/GenBank/DDBJ databases">
        <title>Genomic analysis of 38 Legionella species identifies large and diverse effector repertoires.</title>
        <authorList>
            <person name="Burstein D."/>
            <person name="Amaro F."/>
            <person name="Zusman T."/>
            <person name="Lifshitz Z."/>
            <person name="Cohen O."/>
            <person name="Gilbert J.A."/>
            <person name="Pupko T."/>
            <person name="Shuman H.A."/>
            <person name="Segal G."/>
        </authorList>
    </citation>
    <scope>NUCLEOTIDE SEQUENCE [LARGE SCALE GENOMIC DNA]</scope>
    <source>
        <strain evidence="2 3">ATCC 49655</strain>
    </source>
</reference>
<organism evidence="2 3">
    <name type="scientific">Legionella shakespearei DSM 23087</name>
    <dbReference type="NCBI Taxonomy" id="1122169"/>
    <lineage>
        <taxon>Bacteria</taxon>
        <taxon>Pseudomonadati</taxon>
        <taxon>Pseudomonadota</taxon>
        <taxon>Gammaproteobacteria</taxon>
        <taxon>Legionellales</taxon>
        <taxon>Legionellaceae</taxon>
        <taxon>Legionella</taxon>
    </lineage>
</organism>
<protein>
    <submittedName>
        <fullName evidence="2">Uncharacterized protein</fullName>
    </submittedName>
</protein>
<dbReference type="Proteomes" id="UP000054600">
    <property type="component" value="Unassembled WGS sequence"/>
</dbReference>
<dbReference type="EMBL" id="LNYW01000043">
    <property type="protein sequence ID" value="KTD60842.1"/>
    <property type="molecule type" value="Genomic_DNA"/>
</dbReference>
<sequence length="73" mass="8310">MSDFKSKLPDFQELTSMTSKLFKGLKDSVGEIIEDYKKKRAEDETQEAPAEEVKKEEAKPVDVAETESKKDEV</sequence>
<keyword evidence="3" id="KW-1185">Reference proteome</keyword>
<feature type="compositionally biased region" description="Basic and acidic residues" evidence="1">
    <location>
        <begin position="51"/>
        <end position="73"/>
    </location>
</feature>
<feature type="region of interest" description="Disordered" evidence="1">
    <location>
        <begin position="39"/>
        <end position="73"/>
    </location>
</feature>
<comment type="caution">
    <text evidence="2">The sequence shown here is derived from an EMBL/GenBank/DDBJ whole genome shotgun (WGS) entry which is preliminary data.</text>
</comment>
<dbReference type="AlphaFoldDB" id="A0A0W0YVD2"/>